<dbReference type="Proteomes" id="UP001161247">
    <property type="component" value="Chromosome 5"/>
</dbReference>
<feature type="region of interest" description="Disordered" evidence="1">
    <location>
        <begin position="1"/>
        <end position="77"/>
    </location>
</feature>
<feature type="compositionally biased region" description="Low complexity" evidence="1">
    <location>
        <begin position="67"/>
        <end position="77"/>
    </location>
</feature>
<accession>A0AAV1DKL4</accession>
<evidence type="ECO:0000313" key="2">
    <source>
        <dbReference type="EMBL" id="CAI9107586.1"/>
    </source>
</evidence>
<feature type="compositionally biased region" description="Polar residues" evidence="1">
    <location>
        <begin position="1"/>
        <end position="18"/>
    </location>
</feature>
<name>A0AAV1DKL4_OLDCO</name>
<dbReference type="AlphaFoldDB" id="A0AAV1DKL4"/>
<reference evidence="2" key="1">
    <citation type="submission" date="2023-03" db="EMBL/GenBank/DDBJ databases">
        <authorList>
            <person name="Julca I."/>
        </authorList>
    </citation>
    <scope>NUCLEOTIDE SEQUENCE</scope>
</reference>
<feature type="region of interest" description="Disordered" evidence="1">
    <location>
        <begin position="109"/>
        <end position="157"/>
    </location>
</feature>
<protein>
    <submittedName>
        <fullName evidence="2">OLC1v1006973C1</fullName>
    </submittedName>
</protein>
<proteinExistence type="predicted"/>
<dbReference type="PANTHER" id="PTHR34657">
    <property type="entry name" value="EMBRYO SAC DEVELOPMENT ARREST 6"/>
    <property type="match status" value="1"/>
</dbReference>
<gene>
    <name evidence="2" type="ORF">OLC1_LOCUS15866</name>
</gene>
<feature type="compositionally biased region" description="Basic and acidic residues" evidence="1">
    <location>
        <begin position="132"/>
        <end position="157"/>
    </location>
</feature>
<dbReference type="EMBL" id="OX459122">
    <property type="protein sequence ID" value="CAI9107586.1"/>
    <property type="molecule type" value="Genomic_DNA"/>
</dbReference>
<evidence type="ECO:0000256" key="1">
    <source>
        <dbReference type="SAM" id="MobiDB-lite"/>
    </source>
</evidence>
<sequence>MSATMMNHSRRQSLPSTGNNNSSSNKRKERDGYIDGFKPSALTTKNLARPSIHHRAPAPAKSPKPASPAAAAASSSGASNKLLAGYLAHEFLTKGTLFGETWDPARAEAGVPLSSSSASSSTSGRGRPAHPMAEKRKAEPSGKAEEEDERKRIEKQRRYVEVADLLRTDGVHIPGIVNPTQLARFLQL</sequence>
<evidence type="ECO:0000313" key="3">
    <source>
        <dbReference type="Proteomes" id="UP001161247"/>
    </source>
</evidence>
<organism evidence="2 3">
    <name type="scientific">Oldenlandia corymbosa var. corymbosa</name>
    <dbReference type="NCBI Taxonomy" id="529605"/>
    <lineage>
        <taxon>Eukaryota</taxon>
        <taxon>Viridiplantae</taxon>
        <taxon>Streptophyta</taxon>
        <taxon>Embryophyta</taxon>
        <taxon>Tracheophyta</taxon>
        <taxon>Spermatophyta</taxon>
        <taxon>Magnoliopsida</taxon>
        <taxon>eudicotyledons</taxon>
        <taxon>Gunneridae</taxon>
        <taxon>Pentapetalae</taxon>
        <taxon>asterids</taxon>
        <taxon>lamiids</taxon>
        <taxon>Gentianales</taxon>
        <taxon>Rubiaceae</taxon>
        <taxon>Rubioideae</taxon>
        <taxon>Spermacoceae</taxon>
        <taxon>Hedyotis-Oldenlandia complex</taxon>
        <taxon>Oldenlandia</taxon>
    </lineage>
</organism>
<feature type="compositionally biased region" description="Low complexity" evidence="1">
    <location>
        <begin position="114"/>
        <end position="123"/>
    </location>
</feature>
<keyword evidence="3" id="KW-1185">Reference proteome</keyword>
<dbReference type="PANTHER" id="PTHR34657:SF10">
    <property type="entry name" value="F21M11.6 PROTEIN"/>
    <property type="match status" value="1"/>
</dbReference>